<dbReference type="OrthoDB" id="9804023at2"/>
<keyword evidence="3" id="KW-1185">Reference proteome</keyword>
<name>A0A4Q0MJT0_9HYPH</name>
<accession>A0A4Q0MJT0</accession>
<dbReference type="Pfam" id="PF08379">
    <property type="entry name" value="Bact_transglu_N"/>
    <property type="match status" value="1"/>
</dbReference>
<evidence type="ECO:0000259" key="1">
    <source>
        <dbReference type="SMART" id="SM00460"/>
    </source>
</evidence>
<dbReference type="InterPro" id="IPR038765">
    <property type="entry name" value="Papain-like_cys_pep_sf"/>
</dbReference>
<dbReference type="PANTHER" id="PTHR33490">
    <property type="entry name" value="BLR5614 PROTEIN-RELATED"/>
    <property type="match status" value="1"/>
</dbReference>
<dbReference type="PANTHER" id="PTHR33490:SF6">
    <property type="entry name" value="SLL1049 PROTEIN"/>
    <property type="match status" value="1"/>
</dbReference>
<dbReference type="Pfam" id="PF01841">
    <property type="entry name" value="Transglut_core"/>
    <property type="match status" value="1"/>
</dbReference>
<dbReference type="RefSeq" id="WP_128776913.1">
    <property type="nucleotide sequence ID" value="NZ_RYFI01000006.1"/>
</dbReference>
<evidence type="ECO:0000313" key="3">
    <source>
        <dbReference type="Proteomes" id="UP000289708"/>
    </source>
</evidence>
<dbReference type="SMART" id="SM00460">
    <property type="entry name" value="TGc"/>
    <property type="match status" value="1"/>
</dbReference>
<dbReference type="InterPro" id="IPR002931">
    <property type="entry name" value="Transglutaminase-like"/>
</dbReference>
<proteinExistence type="predicted"/>
<evidence type="ECO:0000313" key="2">
    <source>
        <dbReference type="EMBL" id="RXF73840.1"/>
    </source>
</evidence>
<reference evidence="2 3" key="1">
    <citation type="submission" date="2018-12" db="EMBL/GenBank/DDBJ databases">
        <title>bacterium Hansschlegelia zhihuaiae S113.</title>
        <authorList>
            <person name="He J."/>
        </authorList>
    </citation>
    <scope>NUCLEOTIDE SEQUENCE [LARGE SCALE GENOMIC DNA]</scope>
    <source>
        <strain evidence="2 3">S 113</strain>
    </source>
</reference>
<sequence length="300" mass="32461">MRLKIRHETIYTFETPASAVIQTLRVTPRGHEGQHVVHWRLDVDHNCRLRQSEDAFGNYTHVFASEGHIERLTVLVEGEVDTQDTGGVVRGAVERFPPALYLRETDLTAPDLDIAAFALEAEAAGKGDRLGTLHALLSGVHERMTFEAGPTDSATTAAQAFGMKRGVCQDLTHVFLAASRRLNIPARYVGGYVRREPAALDGAGMTQSIDADGMRQSLAGPTEESAGHAWAEAFVPDLGWVGFDPANCVCATEAHVRVAIGLDYLSAAPVRGTRYGGGGETLEVNVSVEDARAKRAFRRA</sequence>
<dbReference type="SUPFAM" id="SSF54001">
    <property type="entry name" value="Cysteine proteinases"/>
    <property type="match status" value="1"/>
</dbReference>
<feature type="domain" description="Transglutaminase-like" evidence="1">
    <location>
        <begin position="160"/>
        <end position="247"/>
    </location>
</feature>
<dbReference type="Proteomes" id="UP000289708">
    <property type="component" value="Unassembled WGS sequence"/>
</dbReference>
<dbReference type="InterPro" id="IPR013589">
    <property type="entry name" value="Bac_transglu_N"/>
</dbReference>
<dbReference type="EMBL" id="RYFI01000006">
    <property type="protein sequence ID" value="RXF73840.1"/>
    <property type="molecule type" value="Genomic_DNA"/>
</dbReference>
<protein>
    <submittedName>
        <fullName evidence="2">Transglutaminase family protein</fullName>
    </submittedName>
</protein>
<dbReference type="AlphaFoldDB" id="A0A4Q0MJT0"/>
<comment type="caution">
    <text evidence="2">The sequence shown here is derived from an EMBL/GenBank/DDBJ whole genome shotgun (WGS) entry which is preliminary data.</text>
</comment>
<organism evidence="2 3">
    <name type="scientific">Hansschlegelia zhihuaiae</name>
    <dbReference type="NCBI Taxonomy" id="405005"/>
    <lineage>
        <taxon>Bacteria</taxon>
        <taxon>Pseudomonadati</taxon>
        <taxon>Pseudomonadota</taxon>
        <taxon>Alphaproteobacteria</taxon>
        <taxon>Hyphomicrobiales</taxon>
        <taxon>Methylopilaceae</taxon>
        <taxon>Hansschlegelia</taxon>
    </lineage>
</organism>
<dbReference type="Gene3D" id="3.10.620.30">
    <property type="match status" value="1"/>
</dbReference>
<gene>
    <name evidence="2" type="ORF">EK403_07630</name>
</gene>